<dbReference type="InterPro" id="IPR036388">
    <property type="entry name" value="WH-like_DNA-bd_sf"/>
</dbReference>
<dbReference type="EMBL" id="JAYMYJ010000042">
    <property type="protein sequence ID" value="MEB4590288.1"/>
    <property type="molecule type" value="Genomic_DNA"/>
</dbReference>
<reference evidence="3" key="1">
    <citation type="submission" date="2023-07" db="EMBL/GenBank/DDBJ databases">
        <title>The carbon used by Thiothrix.</title>
        <authorList>
            <person name="Chen L."/>
        </authorList>
    </citation>
    <scope>NUCLEOTIDE SEQUENCE [LARGE SCALE GENOMIC DNA]</scope>
</reference>
<dbReference type="PANTHER" id="PTHR38768:SF1">
    <property type="entry name" value="UPF0502 PROTEIN YCEH"/>
    <property type="match status" value="1"/>
</dbReference>
<dbReference type="Gene3D" id="1.10.10.10">
    <property type="entry name" value="Winged helix-like DNA-binding domain superfamily/Winged helix DNA-binding domain"/>
    <property type="match status" value="2"/>
</dbReference>
<dbReference type="RefSeq" id="WP_324693565.1">
    <property type="nucleotide sequence ID" value="NZ_JAYMYJ010000042.1"/>
</dbReference>
<feature type="region of interest" description="Disordered" evidence="1">
    <location>
        <begin position="171"/>
        <end position="194"/>
    </location>
</feature>
<accession>A0ABU6CV72</accession>
<evidence type="ECO:0000256" key="1">
    <source>
        <dbReference type="SAM" id="MobiDB-lite"/>
    </source>
</evidence>
<keyword evidence="3" id="KW-1185">Reference proteome</keyword>
<dbReference type="SUPFAM" id="SSF46785">
    <property type="entry name" value="Winged helix' DNA-binding domain"/>
    <property type="match status" value="2"/>
</dbReference>
<gene>
    <name evidence="2" type="ORF">VSS37_04800</name>
</gene>
<dbReference type="Pfam" id="PF04337">
    <property type="entry name" value="DUF480"/>
    <property type="match status" value="1"/>
</dbReference>
<evidence type="ECO:0000313" key="3">
    <source>
        <dbReference type="Proteomes" id="UP001308005"/>
    </source>
</evidence>
<dbReference type="InterPro" id="IPR036390">
    <property type="entry name" value="WH_DNA-bd_sf"/>
</dbReference>
<dbReference type="Proteomes" id="UP001308005">
    <property type="component" value="Unassembled WGS sequence"/>
</dbReference>
<comment type="caution">
    <text evidence="2">The sequence shown here is derived from an EMBL/GenBank/DDBJ whole genome shotgun (WGS) entry which is preliminary data.</text>
</comment>
<dbReference type="InterPro" id="IPR007432">
    <property type="entry name" value="DUF480"/>
</dbReference>
<dbReference type="PANTHER" id="PTHR38768">
    <property type="entry name" value="UPF0502 PROTEIN YCEH"/>
    <property type="match status" value="1"/>
</dbReference>
<sequence>MYDEDVQKPPFSAEEIRILGCLLEKHLTTPNNYPLTLNALMQACNQKSSREPIMNLNEGKVGHLAKTLVEDGWAIIQNSERAQRVEHKVSRRLNLNPKQQAVLAVLLLRRPQTLNEIKTRTERMADFSSTDEIQGILDAWISAENPLAIRLPAGSGRREDRYFHTLGEEKLEDLQEEPISHPATPPASTNRQQDCCAQLEARIAELEQRLSALENLLR</sequence>
<protein>
    <submittedName>
        <fullName evidence="2">DUF480 domain-containing protein</fullName>
    </submittedName>
</protein>
<evidence type="ECO:0000313" key="2">
    <source>
        <dbReference type="EMBL" id="MEB4590288.1"/>
    </source>
</evidence>
<name>A0ABU6CV72_9GAMM</name>
<proteinExistence type="predicted"/>
<organism evidence="2 3">
    <name type="scientific">Candidatus Thiothrix phosphatis</name>
    <dbReference type="NCBI Taxonomy" id="3112415"/>
    <lineage>
        <taxon>Bacteria</taxon>
        <taxon>Pseudomonadati</taxon>
        <taxon>Pseudomonadota</taxon>
        <taxon>Gammaproteobacteria</taxon>
        <taxon>Thiotrichales</taxon>
        <taxon>Thiotrichaceae</taxon>
        <taxon>Thiothrix</taxon>
    </lineage>
</organism>